<accession>A0A9D1KPF6</accession>
<dbReference type="AlphaFoldDB" id="A0A9D1KPF6"/>
<gene>
    <name evidence="2" type="ORF">IAA98_14580</name>
</gene>
<sequence length="76" mass="8014">MTSTTDHHKAGEDHRRGDETRRRPSAHASTAQHRPAVAAIAHQGTDPDVPAQQVSQAAAAHGTNRQSTGSLGRGRS</sequence>
<name>A0A9D1KPF6_9ACTN</name>
<feature type="compositionally biased region" description="Low complexity" evidence="1">
    <location>
        <begin position="51"/>
        <end position="60"/>
    </location>
</feature>
<feature type="compositionally biased region" description="Basic and acidic residues" evidence="1">
    <location>
        <begin position="1"/>
        <end position="22"/>
    </location>
</feature>
<evidence type="ECO:0000256" key="1">
    <source>
        <dbReference type="SAM" id="MobiDB-lite"/>
    </source>
</evidence>
<evidence type="ECO:0000313" key="2">
    <source>
        <dbReference type="EMBL" id="HIT76802.1"/>
    </source>
</evidence>
<dbReference type="EMBL" id="DVLP01000419">
    <property type="protein sequence ID" value="HIT76802.1"/>
    <property type="molecule type" value="Genomic_DNA"/>
</dbReference>
<reference evidence="2" key="1">
    <citation type="submission" date="2020-10" db="EMBL/GenBank/DDBJ databases">
        <authorList>
            <person name="Gilroy R."/>
        </authorList>
    </citation>
    <scope>NUCLEOTIDE SEQUENCE</scope>
    <source>
        <strain evidence="2">ChiGjej1B1-24693</strain>
    </source>
</reference>
<reference evidence="2" key="2">
    <citation type="journal article" date="2021" name="PeerJ">
        <title>Extensive microbial diversity within the chicken gut microbiome revealed by metagenomics and culture.</title>
        <authorList>
            <person name="Gilroy R."/>
            <person name="Ravi A."/>
            <person name="Getino M."/>
            <person name="Pursley I."/>
            <person name="Horton D.L."/>
            <person name="Alikhan N.F."/>
            <person name="Baker D."/>
            <person name="Gharbi K."/>
            <person name="Hall N."/>
            <person name="Watson M."/>
            <person name="Adriaenssens E.M."/>
            <person name="Foster-Nyarko E."/>
            <person name="Jarju S."/>
            <person name="Secka A."/>
            <person name="Antonio M."/>
            <person name="Oren A."/>
            <person name="Chaudhuri R.R."/>
            <person name="La Ragione R."/>
            <person name="Hildebrand F."/>
            <person name="Pallen M.J."/>
        </authorList>
    </citation>
    <scope>NUCLEOTIDE SEQUENCE</scope>
    <source>
        <strain evidence="2">ChiGjej1B1-24693</strain>
    </source>
</reference>
<protein>
    <submittedName>
        <fullName evidence="2">Uncharacterized protein</fullName>
    </submittedName>
</protein>
<evidence type="ECO:0000313" key="3">
    <source>
        <dbReference type="Proteomes" id="UP000886842"/>
    </source>
</evidence>
<dbReference type="Proteomes" id="UP000886842">
    <property type="component" value="Unassembled WGS sequence"/>
</dbReference>
<proteinExistence type="predicted"/>
<feature type="region of interest" description="Disordered" evidence="1">
    <location>
        <begin position="1"/>
        <end position="76"/>
    </location>
</feature>
<organism evidence="2 3">
    <name type="scientific">Candidatus Avipropionibacterium avicola</name>
    <dbReference type="NCBI Taxonomy" id="2840701"/>
    <lineage>
        <taxon>Bacteria</taxon>
        <taxon>Bacillati</taxon>
        <taxon>Actinomycetota</taxon>
        <taxon>Actinomycetes</taxon>
        <taxon>Propionibacteriales</taxon>
        <taxon>Propionibacteriaceae</taxon>
        <taxon>Propionibacteriaceae incertae sedis</taxon>
        <taxon>Candidatus Avipropionibacterium</taxon>
    </lineage>
</organism>
<comment type="caution">
    <text evidence="2">The sequence shown here is derived from an EMBL/GenBank/DDBJ whole genome shotgun (WGS) entry which is preliminary data.</text>
</comment>